<accession>A0ABV9P5U6</accession>
<dbReference type="EMBL" id="JBHSGW010000027">
    <property type="protein sequence ID" value="MFC4740942.1"/>
    <property type="molecule type" value="Genomic_DNA"/>
</dbReference>
<gene>
    <name evidence="3" type="ORF">ACFO3U_13145</name>
</gene>
<dbReference type="InterPro" id="IPR013784">
    <property type="entry name" value="Carb-bd-like_fold"/>
</dbReference>
<keyword evidence="1" id="KW-0732">Signal</keyword>
<dbReference type="Pfam" id="PF13620">
    <property type="entry name" value="CarboxypepD_reg"/>
    <property type="match status" value="1"/>
</dbReference>
<name>A0ABV9P5U6_9FLAO</name>
<dbReference type="InterPro" id="IPR011042">
    <property type="entry name" value="6-blade_b-propeller_TolB-like"/>
</dbReference>
<evidence type="ECO:0000313" key="3">
    <source>
        <dbReference type="EMBL" id="MFC4740942.1"/>
    </source>
</evidence>
<keyword evidence="4" id="KW-1185">Reference proteome</keyword>
<feature type="chain" id="PRO_5047381991" evidence="1">
    <location>
        <begin position="24"/>
        <end position="494"/>
    </location>
</feature>
<proteinExistence type="predicted"/>
<dbReference type="Proteomes" id="UP001595885">
    <property type="component" value="Unassembled WGS sequence"/>
</dbReference>
<feature type="signal peptide" evidence="1">
    <location>
        <begin position="1"/>
        <end position="23"/>
    </location>
</feature>
<dbReference type="SUPFAM" id="SSF49452">
    <property type="entry name" value="Starch-binding domain-like"/>
    <property type="match status" value="1"/>
</dbReference>
<dbReference type="PROSITE" id="PS51257">
    <property type="entry name" value="PROKAR_LIPOPROTEIN"/>
    <property type="match status" value="1"/>
</dbReference>
<dbReference type="SUPFAM" id="SSF49265">
    <property type="entry name" value="Fibronectin type III"/>
    <property type="match status" value="1"/>
</dbReference>
<dbReference type="SUPFAM" id="SSF82171">
    <property type="entry name" value="DPP6 N-terminal domain-like"/>
    <property type="match status" value="1"/>
</dbReference>
<dbReference type="InterPro" id="IPR003961">
    <property type="entry name" value="FN3_dom"/>
</dbReference>
<dbReference type="Gene3D" id="2.60.40.1120">
    <property type="entry name" value="Carboxypeptidase-like, regulatory domain"/>
    <property type="match status" value="1"/>
</dbReference>
<dbReference type="InterPro" id="IPR036116">
    <property type="entry name" value="FN3_sf"/>
</dbReference>
<organism evidence="3 4">
    <name type="scientific">Flavobacterium ponti</name>
    <dbReference type="NCBI Taxonomy" id="665133"/>
    <lineage>
        <taxon>Bacteria</taxon>
        <taxon>Pseudomonadati</taxon>
        <taxon>Bacteroidota</taxon>
        <taxon>Flavobacteriia</taxon>
        <taxon>Flavobacteriales</taxon>
        <taxon>Flavobacteriaceae</taxon>
        <taxon>Flavobacterium</taxon>
    </lineage>
</organism>
<sequence length="494" mass="54889">MKNSYIKLSLFFLILLVSCSEDSLEEIQFGTVSGRVVKSGSFEPIANVKVFSNPNSSIVFTDEDGKFSMIDVVVGDYSYQAKKEGYITKFEAATVTNGANTELVFELELSTSENRPPDTPVLVTPADNATNQNIQVNLTWTATDPDDDALTYQVILKNDANSNEVIYSDITDTSFQLTNLVYGVKYFWQVTASDGINDLVYSSIKSFTTINFPITRYLYVKKIGQNNVIFTSDDNGNEIQLTDSATNSWRPRKNNQSNKIAFIRSNGAQNHIYIMNPDGTNVFKVTSSVPIAGFNSDYINFSWNTNGSQIIYPNFDRLYRINSNGSGLTQVYQTTGGKLISECDWSFDGTKIALKTNNLSGYTAEVFVISSTGTFLTQVITPVSGAVGGLNFSVSGQKLLFTRDISGFENANYRQLDTRIFQHVFSTGTTSEISTQKPPGTVDLDVRYSPNEAEVIFVNTSNDFLSTRYIQKYEIGTLESRETLFVGATMPDWE</sequence>
<feature type="domain" description="Fibronectin type-III" evidence="2">
    <location>
        <begin position="116"/>
        <end position="212"/>
    </location>
</feature>
<evidence type="ECO:0000259" key="2">
    <source>
        <dbReference type="PROSITE" id="PS50853"/>
    </source>
</evidence>
<dbReference type="PROSITE" id="PS50853">
    <property type="entry name" value="FN3"/>
    <property type="match status" value="1"/>
</dbReference>
<comment type="caution">
    <text evidence="3">The sequence shown here is derived from an EMBL/GenBank/DDBJ whole genome shotgun (WGS) entry which is preliminary data.</text>
</comment>
<dbReference type="CDD" id="cd00063">
    <property type="entry name" value="FN3"/>
    <property type="match status" value="1"/>
</dbReference>
<evidence type="ECO:0000313" key="4">
    <source>
        <dbReference type="Proteomes" id="UP001595885"/>
    </source>
</evidence>
<protein>
    <submittedName>
        <fullName evidence="3">Carboxypeptidase regulatory-like domain-containing protein</fullName>
    </submittedName>
</protein>
<dbReference type="InterPro" id="IPR013783">
    <property type="entry name" value="Ig-like_fold"/>
</dbReference>
<reference evidence="4" key="1">
    <citation type="journal article" date="2019" name="Int. J. Syst. Evol. Microbiol.">
        <title>The Global Catalogue of Microorganisms (GCM) 10K type strain sequencing project: providing services to taxonomists for standard genome sequencing and annotation.</title>
        <authorList>
            <consortium name="The Broad Institute Genomics Platform"/>
            <consortium name="The Broad Institute Genome Sequencing Center for Infectious Disease"/>
            <person name="Wu L."/>
            <person name="Ma J."/>
        </authorList>
    </citation>
    <scope>NUCLEOTIDE SEQUENCE [LARGE SCALE GENOMIC DNA]</scope>
    <source>
        <strain evidence="4">CCUG 50349</strain>
    </source>
</reference>
<evidence type="ECO:0000256" key="1">
    <source>
        <dbReference type="SAM" id="SignalP"/>
    </source>
</evidence>
<dbReference type="Gene3D" id="2.120.10.30">
    <property type="entry name" value="TolB, C-terminal domain"/>
    <property type="match status" value="1"/>
</dbReference>
<dbReference type="Gene3D" id="2.60.40.10">
    <property type="entry name" value="Immunoglobulins"/>
    <property type="match status" value="1"/>
</dbReference>